<name>A0AAN6ZFH8_9PEZI</name>
<dbReference type="AlphaFoldDB" id="A0AAN6ZFH8"/>
<reference evidence="2" key="1">
    <citation type="journal article" date="2023" name="Mol. Phylogenet. Evol.">
        <title>Genome-scale phylogeny and comparative genomics of the fungal order Sordariales.</title>
        <authorList>
            <person name="Hensen N."/>
            <person name="Bonometti L."/>
            <person name="Westerberg I."/>
            <person name="Brannstrom I.O."/>
            <person name="Guillou S."/>
            <person name="Cros-Aarteil S."/>
            <person name="Calhoun S."/>
            <person name="Haridas S."/>
            <person name="Kuo A."/>
            <person name="Mondo S."/>
            <person name="Pangilinan J."/>
            <person name="Riley R."/>
            <person name="LaButti K."/>
            <person name="Andreopoulos B."/>
            <person name="Lipzen A."/>
            <person name="Chen C."/>
            <person name="Yan M."/>
            <person name="Daum C."/>
            <person name="Ng V."/>
            <person name="Clum A."/>
            <person name="Steindorff A."/>
            <person name="Ohm R.A."/>
            <person name="Martin F."/>
            <person name="Silar P."/>
            <person name="Natvig D.O."/>
            <person name="Lalanne C."/>
            <person name="Gautier V."/>
            <person name="Ament-Velasquez S.L."/>
            <person name="Kruys A."/>
            <person name="Hutchinson M.I."/>
            <person name="Powell A.J."/>
            <person name="Barry K."/>
            <person name="Miller A.N."/>
            <person name="Grigoriev I.V."/>
            <person name="Debuchy R."/>
            <person name="Gladieux P."/>
            <person name="Hiltunen Thoren M."/>
            <person name="Johannesson H."/>
        </authorList>
    </citation>
    <scope>NUCLEOTIDE SEQUENCE</scope>
    <source>
        <strain evidence="2">CBS 123565</strain>
    </source>
</reference>
<dbReference type="EMBL" id="MU853404">
    <property type="protein sequence ID" value="KAK4135998.1"/>
    <property type="molecule type" value="Genomic_DNA"/>
</dbReference>
<gene>
    <name evidence="2" type="ORF">BT67DRAFT_229384</name>
</gene>
<organism evidence="2 3">
    <name type="scientific">Trichocladium antarcticum</name>
    <dbReference type="NCBI Taxonomy" id="1450529"/>
    <lineage>
        <taxon>Eukaryota</taxon>
        <taxon>Fungi</taxon>
        <taxon>Dikarya</taxon>
        <taxon>Ascomycota</taxon>
        <taxon>Pezizomycotina</taxon>
        <taxon>Sordariomycetes</taxon>
        <taxon>Sordariomycetidae</taxon>
        <taxon>Sordariales</taxon>
        <taxon>Chaetomiaceae</taxon>
        <taxon>Trichocladium</taxon>
    </lineage>
</organism>
<evidence type="ECO:0000259" key="1">
    <source>
        <dbReference type="Pfam" id="PF01814"/>
    </source>
</evidence>
<keyword evidence="3" id="KW-1185">Reference proteome</keyword>
<protein>
    <recommendedName>
        <fullName evidence="1">Hemerythrin-like domain-containing protein</fullName>
    </recommendedName>
</protein>
<dbReference type="Gene3D" id="1.20.120.520">
    <property type="entry name" value="nmb1532 protein domain like"/>
    <property type="match status" value="1"/>
</dbReference>
<dbReference type="Proteomes" id="UP001304895">
    <property type="component" value="Unassembled WGS sequence"/>
</dbReference>
<sequence length="235" mass="26890">MYRQILRVPTAISPTARQTFVSTYTRPLFVSTVRVQSTDPRRPTQRGVTMAATTRVSDRIKHDHQELKELYNNTKNSKSHDDRERWQNQFVWELARHSVAEEIVVYPAFEAHVDGGFKMAEKNRAEHQAVKEKLYTFQSLPPTDPSFIPAIDSLWESLRQHITEEERDDLPALEQAIGADASGALARSFDRTKHFVPTRSHPSAPDRPPYETAVGMLATPADKLMDMFRKFPESA</sequence>
<dbReference type="InterPro" id="IPR012312">
    <property type="entry name" value="Hemerythrin-like"/>
</dbReference>
<dbReference type="PANTHER" id="PTHR35585">
    <property type="entry name" value="HHE DOMAIN PROTEIN (AFU_ORTHOLOGUE AFUA_4G00730)"/>
    <property type="match status" value="1"/>
</dbReference>
<proteinExistence type="predicted"/>
<evidence type="ECO:0000313" key="3">
    <source>
        <dbReference type="Proteomes" id="UP001304895"/>
    </source>
</evidence>
<evidence type="ECO:0000313" key="2">
    <source>
        <dbReference type="EMBL" id="KAK4135998.1"/>
    </source>
</evidence>
<comment type="caution">
    <text evidence="2">The sequence shown here is derived from an EMBL/GenBank/DDBJ whole genome shotgun (WGS) entry which is preliminary data.</text>
</comment>
<accession>A0AAN6ZFH8</accession>
<dbReference type="PANTHER" id="PTHR35585:SF1">
    <property type="entry name" value="HHE DOMAIN PROTEIN (AFU_ORTHOLOGUE AFUA_4G00730)"/>
    <property type="match status" value="1"/>
</dbReference>
<feature type="domain" description="Hemerythrin-like" evidence="1">
    <location>
        <begin position="57"/>
        <end position="173"/>
    </location>
</feature>
<dbReference type="Pfam" id="PF01814">
    <property type="entry name" value="Hemerythrin"/>
    <property type="match status" value="1"/>
</dbReference>
<reference evidence="2" key="2">
    <citation type="submission" date="2023-05" db="EMBL/GenBank/DDBJ databases">
        <authorList>
            <consortium name="Lawrence Berkeley National Laboratory"/>
            <person name="Steindorff A."/>
            <person name="Hensen N."/>
            <person name="Bonometti L."/>
            <person name="Westerberg I."/>
            <person name="Brannstrom I.O."/>
            <person name="Guillou S."/>
            <person name="Cros-Aarteil S."/>
            <person name="Calhoun S."/>
            <person name="Haridas S."/>
            <person name="Kuo A."/>
            <person name="Mondo S."/>
            <person name="Pangilinan J."/>
            <person name="Riley R."/>
            <person name="Labutti K."/>
            <person name="Andreopoulos B."/>
            <person name="Lipzen A."/>
            <person name="Chen C."/>
            <person name="Yanf M."/>
            <person name="Daum C."/>
            <person name="Ng V."/>
            <person name="Clum A."/>
            <person name="Ohm R."/>
            <person name="Martin F."/>
            <person name="Silar P."/>
            <person name="Natvig D."/>
            <person name="Lalanne C."/>
            <person name="Gautier V."/>
            <person name="Ament-Velasquez S.L."/>
            <person name="Kruys A."/>
            <person name="Hutchinson M.I."/>
            <person name="Powell A.J."/>
            <person name="Barry K."/>
            <person name="Miller A.N."/>
            <person name="Grigoriev I.V."/>
            <person name="Debuchy R."/>
            <person name="Gladieux P."/>
            <person name="Thoren M.H."/>
            <person name="Johannesson H."/>
        </authorList>
    </citation>
    <scope>NUCLEOTIDE SEQUENCE</scope>
    <source>
        <strain evidence="2">CBS 123565</strain>
    </source>
</reference>